<organism evidence="1">
    <name type="scientific">Darwinula stevensoni</name>
    <dbReference type="NCBI Taxonomy" id="69355"/>
    <lineage>
        <taxon>Eukaryota</taxon>
        <taxon>Metazoa</taxon>
        <taxon>Ecdysozoa</taxon>
        <taxon>Arthropoda</taxon>
        <taxon>Crustacea</taxon>
        <taxon>Oligostraca</taxon>
        <taxon>Ostracoda</taxon>
        <taxon>Podocopa</taxon>
        <taxon>Podocopida</taxon>
        <taxon>Darwinulocopina</taxon>
        <taxon>Darwinuloidea</taxon>
        <taxon>Darwinulidae</taxon>
        <taxon>Darwinula</taxon>
    </lineage>
</organism>
<sequence>MRCVWRNFERSREGVQDWTRRFPELFRIRCRGRWKPNPQSVHAHDFSNKRCRDCRKSIVQSVMPQASRDSEQLKCGYRVTFENIVRHVDADLSGIEKLSDLAAELTGETLTFSSPIPSPEMGFMDLEESRALHTLSDGFDSSFH</sequence>
<reference evidence="1" key="1">
    <citation type="submission" date="2020-11" db="EMBL/GenBank/DDBJ databases">
        <authorList>
            <person name="Tran Van P."/>
        </authorList>
    </citation>
    <scope>NUCLEOTIDE SEQUENCE</scope>
</reference>
<dbReference type="EMBL" id="LR905512">
    <property type="protein sequence ID" value="CAD7253519.1"/>
    <property type="molecule type" value="Genomic_DNA"/>
</dbReference>
<evidence type="ECO:0000313" key="2">
    <source>
        <dbReference type="Proteomes" id="UP000677054"/>
    </source>
</evidence>
<keyword evidence="2" id="KW-1185">Reference proteome</keyword>
<gene>
    <name evidence="1" type="ORF">DSTB1V02_LOCUS13268</name>
</gene>
<dbReference type="AlphaFoldDB" id="A0A7R9FSL8"/>
<proteinExistence type="predicted"/>
<evidence type="ECO:0000313" key="1">
    <source>
        <dbReference type="EMBL" id="CAD7253519.1"/>
    </source>
</evidence>
<accession>A0A7R9FSL8</accession>
<protein>
    <submittedName>
        <fullName evidence="1">Uncharacterized protein</fullName>
    </submittedName>
</protein>
<dbReference type="EMBL" id="CAJPEV010005995">
    <property type="protein sequence ID" value="CAG0903737.1"/>
    <property type="molecule type" value="Genomic_DNA"/>
</dbReference>
<dbReference type="Proteomes" id="UP000677054">
    <property type="component" value="Unassembled WGS sequence"/>
</dbReference>
<feature type="non-terminal residue" evidence="1">
    <location>
        <position position="144"/>
    </location>
</feature>
<name>A0A7R9FSL8_9CRUS</name>